<evidence type="ECO:0000313" key="3">
    <source>
        <dbReference type="Proteomes" id="UP000674938"/>
    </source>
</evidence>
<dbReference type="InterPro" id="IPR052712">
    <property type="entry name" value="Acid_resist_chaperone_HdeD"/>
</dbReference>
<keyword evidence="1" id="KW-1133">Transmembrane helix</keyword>
<dbReference type="PANTHER" id="PTHR34989:SF1">
    <property type="entry name" value="PROTEIN HDED"/>
    <property type="match status" value="1"/>
</dbReference>
<name>A0A940PCP5_9ENTE</name>
<dbReference type="AlphaFoldDB" id="A0A940PCP5"/>
<dbReference type="RefSeq" id="WP_209526719.1">
    <property type="nucleotide sequence ID" value="NZ_JAEEGA010000005.1"/>
</dbReference>
<dbReference type="InterPro" id="IPR005325">
    <property type="entry name" value="DUF308_memb"/>
</dbReference>
<feature type="transmembrane region" description="Helical" evidence="1">
    <location>
        <begin position="9"/>
        <end position="28"/>
    </location>
</feature>
<feature type="transmembrane region" description="Helical" evidence="1">
    <location>
        <begin position="68"/>
        <end position="89"/>
    </location>
</feature>
<organism evidence="2 3">
    <name type="scientific">Vagococcus allomyrinae</name>
    <dbReference type="NCBI Taxonomy" id="2794353"/>
    <lineage>
        <taxon>Bacteria</taxon>
        <taxon>Bacillati</taxon>
        <taxon>Bacillota</taxon>
        <taxon>Bacilli</taxon>
        <taxon>Lactobacillales</taxon>
        <taxon>Enterococcaceae</taxon>
        <taxon>Vagococcus</taxon>
    </lineage>
</organism>
<evidence type="ECO:0000313" key="2">
    <source>
        <dbReference type="EMBL" id="MBP1041076.1"/>
    </source>
</evidence>
<keyword evidence="3" id="KW-1185">Reference proteome</keyword>
<gene>
    <name evidence="2" type="ORF">I6N95_08680</name>
</gene>
<keyword evidence="1" id="KW-0812">Transmembrane</keyword>
<accession>A0A940PCP5</accession>
<proteinExistence type="predicted"/>
<sequence>MLASENRKFGWGNFLLGLLFIMTALVAFRDPAGSLVSVTVFIGLMAIAKGCFDIFLRNKVKALTGAKATVLILVGVLDIILGLILLFNIKIGLLALPYIFAIWFIADSISGLFSLDLAKVVSPAYYWFSFILNIIGILIGFSLLFNPVTSALTLSFLVGFYLLMFGIMNIVEAFSK</sequence>
<comment type="caution">
    <text evidence="2">The sequence shown here is derived from an EMBL/GenBank/DDBJ whole genome shotgun (WGS) entry which is preliminary data.</text>
</comment>
<dbReference type="EMBL" id="JAEEGA010000005">
    <property type="protein sequence ID" value="MBP1041076.1"/>
    <property type="molecule type" value="Genomic_DNA"/>
</dbReference>
<dbReference type="PANTHER" id="PTHR34989">
    <property type="entry name" value="PROTEIN HDED"/>
    <property type="match status" value="1"/>
</dbReference>
<protein>
    <submittedName>
        <fullName evidence="2">DUF308 domain-containing protein</fullName>
    </submittedName>
</protein>
<feature type="transmembrane region" description="Helical" evidence="1">
    <location>
        <begin position="34"/>
        <end position="56"/>
    </location>
</feature>
<dbReference type="GO" id="GO:0005886">
    <property type="term" value="C:plasma membrane"/>
    <property type="evidence" value="ECO:0007669"/>
    <property type="project" value="TreeGrafter"/>
</dbReference>
<evidence type="ECO:0000256" key="1">
    <source>
        <dbReference type="SAM" id="Phobius"/>
    </source>
</evidence>
<feature type="transmembrane region" description="Helical" evidence="1">
    <location>
        <begin position="151"/>
        <end position="171"/>
    </location>
</feature>
<feature type="transmembrane region" description="Helical" evidence="1">
    <location>
        <begin position="125"/>
        <end position="145"/>
    </location>
</feature>
<feature type="transmembrane region" description="Helical" evidence="1">
    <location>
        <begin position="95"/>
        <end position="113"/>
    </location>
</feature>
<dbReference type="Pfam" id="PF03729">
    <property type="entry name" value="DUF308"/>
    <property type="match status" value="2"/>
</dbReference>
<keyword evidence="1" id="KW-0472">Membrane</keyword>
<dbReference type="Proteomes" id="UP000674938">
    <property type="component" value="Unassembled WGS sequence"/>
</dbReference>
<reference evidence="2" key="1">
    <citation type="submission" date="2020-12" db="EMBL/GenBank/DDBJ databases">
        <title>Vagococcus allomyrinae sp. nov. and Enterococcus lavae sp. nov., isolated from the larvae of Allomyrina dichotoma.</title>
        <authorList>
            <person name="Lee S.D."/>
        </authorList>
    </citation>
    <scope>NUCLEOTIDE SEQUENCE</scope>
    <source>
        <strain evidence="2">BWB3-3</strain>
    </source>
</reference>